<dbReference type="InterPro" id="IPR036322">
    <property type="entry name" value="WD40_repeat_dom_sf"/>
</dbReference>
<comment type="caution">
    <text evidence="6">The sequence shown here is derived from an EMBL/GenBank/DDBJ whole genome shotgun (WGS) entry which is preliminary data.</text>
</comment>
<proteinExistence type="predicted"/>
<accession>A0A2V3IZN1</accession>
<feature type="domain" description="Anaphase-promoting complex subunit 4-like WD40" evidence="5">
    <location>
        <begin position="260"/>
        <end position="308"/>
    </location>
</feature>
<evidence type="ECO:0000313" key="7">
    <source>
        <dbReference type="Proteomes" id="UP000247409"/>
    </source>
</evidence>
<keyword evidence="7" id="KW-1185">Reference proteome</keyword>
<sequence>MTYTILSVCSHLGTLHHHSPPHTTPFKTQQNCRPATTNCAALLPHALITSSQSQNSKNTTLTLHSLTRLPSRNFTPPEPISCVATSTSSNLLFAGGFSGRCYIWHIFTGRLLAVWDAHVGAVNAASFCDDDEAVLTAGADAASRLFLIKDVISTSESRPDSCLRLVGHTLPITCVAVGYAGASARVVTGSMDRNARIWHLASAKCVATLALSAPAVDVVLTSDEAAVFVALADGFIVCAHLHTLPLASITASPNLKRIHPPVQDVSAKCIALSPNDENLIVGYTDGIVRLYDAQSLQMVSVYAKHNTTASITAVLAAAPATSPEYPLFERVPERVLDPSIGETFRPLVPRNHGTRSYDMALSIISEAYDDAFTDESDDNSSDRLEGYHKELEARMRRENELLERVHQLQERNRQLRAASRKMLRLLGTETSQI</sequence>
<reference evidence="6 7" key="1">
    <citation type="journal article" date="2018" name="Mol. Biol. Evol.">
        <title>Analysis of the draft genome of the red seaweed Gracilariopsis chorda provides insights into genome size evolution in Rhodophyta.</title>
        <authorList>
            <person name="Lee J."/>
            <person name="Yang E.C."/>
            <person name="Graf L."/>
            <person name="Yang J.H."/>
            <person name="Qiu H."/>
            <person name="Zel Zion U."/>
            <person name="Chan C.X."/>
            <person name="Stephens T.G."/>
            <person name="Weber A.P.M."/>
            <person name="Boo G.H."/>
            <person name="Boo S.M."/>
            <person name="Kim K.M."/>
            <person name="Shin Y."/>
            <person name="Jung M."/>
            <person name="Lee S.J."/>
            <person name="Yim H.S."/>
            <person name="Lee J.H."/>
            <person name="Bhattacharya D."/>
            <person name="Yoon H.S."/>
        </authorList>
    </citation>
    <scope>NUCLEOTIDE SEQUENCE [LARGE SCALE GENOMIC DNA]</scope>
    <source>
        <strain evidence="6 7">SKKU-2015</strain>
        <tissue evidence="6">Whole body</tissue>
    </source>
</reference>
<dbReference type="AlphaFoldDB" id="A0A2V3IZN1"/>
<protein>
    <submittedName>
        <fullName evidence="6">WD repeat-containing protein 18</fullName>
    </submittedName>
</protein>
<feature type="coiled-coil region" evidence="4">
    <location>
        <begin position="388"/>
        <end position="418"/>
    </location>
</feature>
<evidence type="ECO:0000256" key="1">
    <source>
        <dbReference type="ARBA" id="ARBA00022574"/>
    </source>
</evidence>
<gene>
    <name evidence="6" type="ORF">BWQ96_02580</name>
</gene>
<dbReference type="InterPro" id="IPR045227">
    <property type="entry name" value="WDR18/Ipi3/RID3"/>
</dbReference>
<name>A0A2V3IZN1_9FLOR</name>
<dbReference type="Proteomes" id="UP000247409">
    <property type="component" value="Unassembled WGS sequence"/>
</dbReference>
<dbReference type="Pfam" id="PF00400">
    <property type="entry name" value="WD40"/>
    <property type="match status" value="2"/>
</dbReference>
<dbReference type="InterPro" id="IPR024977">
    <property type="entry name" value="Apc4-like_WD40_dom"/>
</dbReference>
<evidence type="ECO:0000256" key="2">
    <source>
        <dbReference type="ARBA" id="ARBA00022737"/>
    </source>
</evidence>
<evidence type="ECO:0000256" key="4">
    <source>
        <dbReference type="SAM" id="Coils"/>
    </source>
</evidence>
<evidence type="ECO:0000313" key="6">
    <source>
        <dbReference type="EMBL" id="PXF47601.1"/>
    </source>
</evidence>
<dbReference type="GO" id="GO:0005656">
    <property type="term" value="C:nuclear pre-replicative complex"/>
    <property type="evidence" value="ECO:0007669"/>
    <property type="project" value="TreeGrafter"/>
</dbReference>
<dbReference type="EMBL" id="NBIV01000022">
    <property type="protein sequence ID" value="PXF47601.1"/>
    <property type="molecule type" value="Genomic_DNA"/>
</dbReference>
<dbReference type="PANTHER" id="PTHR18763">
    <property type="entry name" value="WD-REPEAT PROTEIN 18"/>
    <property type="match status" value="1"/>
</dbReference>
<keyword evidence="1 3" id="KW-0853">WD repeat</keyword>
<dbReference type="Gene3D" id="2.130.10.10">
    <property type="entry name" value="YVTN repeat-like/Quinoprotein amine dehydrogenase"/>
    <property type="match status" value="1"/>
</dbReference>
<dbReference type="OrthoDB" id="6252103at2759"/>
<dbReference type="GO" id="GO:0120330">
    <property type="term" value="C:rixosome complex"/>
    <property type="evidence" value="ECO:0007669"/>
    <property type="project" value="TreeGrafter"/>
</dbReference>
<dbReference type="STRING" id="448386.A0A2V3IZN1"/>
<dbReference type="GO" id="GO:0006364">
    <property type="term" value="P:rRNA processing"/>
    <property type="evidence" value="ECO:0007669"/>
    <property type="project" value="TreeGrafter"/>
</dbReference>
<dbReference type="SUPFAM" id="SSF50978">
    <property type="entry name" value="WD40 repeat-like"/>
    <property type="match status" value="1"/>
</dbReference>
<feature type="repeat" description="WD" evidence="3">
    <location>
        <begin position="165"/>
        <end position="208"/>
    </location>
</feature>
<dbReference type="GO" id="GO:0006261">
    <property type="term" value="P:DNA-templated DNA replication"/>
    <property type="evidence" value="ECO:0007669"/>
    <property type="project" value="TreeGrafter"/>
</dbReference>
<dbReference type="InterPro" id="IPR015943">
    <property type="entry name" value="WD40/YVTN_repeat-like_dom_sf"/>
</dbReference>
<evidence type="ECO:0000259" key="5">
    <source>
        <dbReference type="Pfam" id="PF12894"/>
    </source>
</evidence>
<dbReference type="InterPro" id="IPR001680">
    <property type="entry name" value="WD40_rpt"/>
</dbReference>
<dbReference type="PROSITE" id="PS50082">
    <property type="entry name" value="WD_REPEATS_2"/>
    <property type="match status" value="1"/>
</dbReference>
<organism evidence="6 7">
    <name type="scientific">Gracilariopsis chorda</name>
    <dbReference type="NCBI Taxonomy" id="448386"/>
    <lineage>
        <taxon>Eukaryota</taxon>
        <taxon>Rhodophyta</taxon>
        <taxon>Florideophyceae</taxon>
        <taxon>Rhodymeniophycidae</taxon>
        <taxon>Gracilariales</taxon>
        <taxon>Gracilariaceae</taxon>
        <taxon>Gracilariopsis</taxon>
    </lineage>
</organism>
<dbReference type="Pfam" id="PF12894">
    <property type="entry name" value="ANAPC4_WD40"/>
    <property type="match status" value="1"/>
</dbReference>
<evidence type="ECO:0000256" key="3">
    <source>
        <dbReference type="PROSITE-ProRule" id="PRU00221"/>
    </source>
</evidence>
<keyword evidence="2" id="KW-0677">Repeat</keyword>
<keyword evidence="4" id="KW-0175">Coiled coil</keyword>
<dbReference type="SMART" id="SM00320">
    <property type="entry name" value="WD40"/>
    <property type="match status" value="4"/>
</dbReference>
<dbReference type="PANTHER" id="PTHR18763:SF0">
    <property type="entry name" value="WD REPEAT-CONTAINING PROTEIN 18"/>
    <property type="match status" value="1"/>
</dbReference>